<reference evidence="2 3" key="1">
    <citation type="journal article" date="2015" name="Nature">
        <title>rRNA introns, odd ribosomes, and small enigmatic genomes across a large radiation of phyla.</title>
        <authorList>
            <person name="Brown C.T."/>
            <person name="Hug L.A."/>
            <person name="Thomas B.C."/>
            <person name="Sharon I."/>
            <person name="Castelle C.J."/>
            <person name="Singh A."/>
            <person name="Wilkins M.J."/>
            <person name="Williams K.H."/>
            <person name="Banfield J.F."/>
        </authorList>
    </citation>
    <scope>NUCLEOTIDE SEQUENCE [LARGE SCALE GENOMIC DNA]</scope>
</reference>
<gene>
    <name evidence="2" type="ORF">UU67_C0014G0009</name>
</gene>
<evidence type="ECO:0000256" key="1">
    <source>
        <dbReference type="SAM" id="Phobius"/>
    </source>
</evidence>
<keyword evidence="1" id="KW-0472">Membrane</keyword>
<dbReference type="EMBL" id="LCBN01000014">
    <property type="protein sequence ID" value="KKS13875.1"/>
    <property type="molecule type" value="Genomic_DNA"/>
</dbReference>
<dbReference type="AlphaFoldDB" id="A0A0G0WM55"/>
<organism evidence="2 3">
    <name type="scientific">Candidatus Daviesbacteria bacterium GW2011_GWB1_41_5</name>
    <dbReference type="NCBI Taxonomy" id="1618429"/>
    <lineage>
        <taxon>Bacteria</taxon>
        <taxon>Candidatus Daviesiibacteriota</taxon>
    </lineage>
</organism>
<feature type="transmembrane region" description="Helical" evidence="1">
    <location>
        <begin position="15"/>
        <end position="39"/>
    </location>
</feature>
<sequence length="270" mass="29819">MEAENHNRKNYWKPILFFVGIVIATVTIIQIIGIGIDFIRLHFGLPIQENTSEKVVKIPDEEAISTSEETGELEAQKLFLLKNTEIYNREPINVALNGNFAKAKLNIRGEVKEAGDYFLLIDFGEISGILNGVRKGLNTLDVNATRSNGGVFSKDTPINTSIDLLSKTIFASTRKEYSENGDTLKSVNLWESNILPPTVTKLVVSPLNEKGEFKGALINQIEFEYACEIGSDCEVRVCPSGEKFTECLVDFFGVPAANSWCDRSGTGCSL</sequence>
<dbReference type="Proteomes" id="UP000034753">
    <property type="component" value="Unassembled WGS sequence"/>
</dbReference>
<accession>A0A0G0WM55</accession>
<name>A0A0G0WM55_9BACT</name>
<keyword evidence="1" id="KW-0812">Transmembrane</keyword>
<proteinExistence type="predicted"/>
<protein>
    <submittedName>
        <fullName evidence="2">Uncharacterized protein</fullName>
    </submittedName>
</protein>
<evidence type="ECO:0000313" key="2">
    <source>
        <dbReference type="EMBL" id="KKS13875.1"/>
    </source>
</evidence>
<comment type="caution">
    <text evidence="2">The sequence shown here is derived from an EMBL/GenBank/DDBJ whole genome shotgun (WGS) entry which is preliminary data.</text>
</comment>
<evidence type="ECO:0000313" key="3">
    <source>
        <dbReference type="Proteomes" id="UP000034753"/>
    </source>
</evidence>
<keyword evidence="1" id="KW-1133">Transmembrane helix</keyword>